<dbReference type="AlphaFoldDB" id="A0A090QGT2"/>
<proteinExistence type="predicted"/>
<sequence>MASENHFSIEIHAAGGHAAMPHLGSDPVLVACNVVSTLQGIITRNLDAIHERCVIGHRHQNQRGRQCDPNGGDTLRRYALFH</sequence>
<comment type="caution">
    <text evidence="1">The sequence shown here is derived from an EMBL/GenBank/DDBJ whole genome shotgun (WGS) entry which is preliminary data.</text>
</comment>
<dbReference type="EMBL" id="BBMN01000001">
    <property type="protein sequence ID" value="GAL02141.1"/>
    <property type="molecule type" value="Genomic_DNA"/>
</dbReference>
<evidence type="ECO:0000313" key="2">
    <source>
        <dbReference type="Proteomes" id="UP000029227"/>
    </source>
</evidence>
<dbReference type="PANTHER" id="PTHR11014">
    <property type="entry name" value="PEPTIDASE M20 FAMILY MEMBER"/>
    <property type="match status" value="1"/>
</dbReference>
<dbReference type="InterPro" id="IPR036264">
    <property type="entry name" value="Bact_exopeptidase_dim_dom"/>
</dbReference>
<evidence type="ECO:0000313" key="1">
    <source>
        <dbReference type="EMBL" id="GAL02141.1"/>
    </source>
</evidence>
<accession>A0A090QGT2</accession>
<name>A0A090QGT2_9GAMM</name>
<gene>
    <name evidence="1" type="ORF">JCM19237_5034</name>
</gene>
<organism evidence="1 2">
    <name type="scientific">Photobacterium aphoticum</name>
    <dbReference type="NCBI Taxonomy" id="754436"/>
    <lineage>
        <taxon>Bacteria</taxon>
        <taxon>Pseudomonadati</taxon>
        <taxon>Pseudomonadota</taxon>
        <taxon>Gammaproteobacteria</taxon>
        <taxon>Vibrionales</taxon>
        <taxon>Vibrionaceae</taxon>
        <taxon>Photobacterium</taxon>
    </lineage>
</organism>
<dbReference type="Proteomes" id="UP000029227">
    <property type="component" value="Unassembled WGS sequence"/>
</dbReference>
<dbReference type="PANTHER" id="PTHR11014:SF63">
    <property type="entry name" value="METALLOPEPTIDASE, PUTATIVE (AFU_ORTHOLOGUE AFUA_6G09600)-RELATED"/>
    <property type="match status" value="1"/>
</dbReference>
<dbReference type="STRING" id="754436.JCM19237_5034"/>
<dbReference type="InterPro" id="IPR017439">
    <property type="entry name" value="Amidohydrolase"/>
</dbReference>
<dbReference type="SUPFAM" id="SSF55031">
    <property type="entry name" value="Bacterial exopeptidase dimerisation domain"/>
    <property type="match status" value="1"/>
</dbReference>
<reference evidence="1 2" key="1">
    <citation type="journal article" date="2014" name="Genome Announc.">
        <title>Draft Genome Sequences of Two Vibrionaceae Species, Vibrio ponticus C121 and Photobacterium aphoticum C119, Isolated as Coral Reef Microbiota.</title>
        <authorList>
            <person name="Al-saari N."/>
            <person name="Meirelles P.M."/>
            <person name="Mino S."/>
            <person name="Suda W."/>
            <person name="Oshima K."/>
            <person name="Hattori M."/>
            <person name="Ohkuma M."/>
            <person name="Thompson F.L."/>
            <person name="Gomez-Gil B."/>
            <person name="Sawabe T."/>
            <person name="Sawabe T."/>
        </authorList>
    </citation>
    <scope>NUCLEOTIDE SEQUENCE [LARGE SCALE GENOMIC DNA]</scope>
    <source>
        <strain evidence="1 2">JCM 19237</strain>
    </source>
</reference>
<dbReference type="EC" id="3.5.1.14" evidence="1"/>
<dbReference type="Gene3D" id="3.30.70.360">
    <property type="match status" value="1"/>
</dbReference>
<protein>
    <submittedName>
        <fullName evidence="1">N-acyl-L-amino acid amidohydrolase</fullName>
        <ecNumber evidence="1">3.5.1.14</ecNumber>
    </submittedName>
</protein>
<keyword evidence="1" id="KW-0378">Hydrolase</keyword>
<dbReference type="GO" id="GO:0004046">
    <property type="term" value="F:aminoacylase activity"/>
    <property type="evidence" value="ECO:0007669"/>
    <property type="project" value="UniProtKB-EC"/>
</dbReference>
<dbReference type="eggNOG" id="COG1473">
    <property type="taxonomic scope" value="Bacteria"/>
</dbReference>